<dbReference type="OrthoDB" id="3550918at2759"/>
<comment type="caution">
    <text evidence="2">The sequence shown here is derived from an EMBL/GenBank/DDBJ whole genome shotgun (WGS) entry which is preliminary data.</text>
</comment>
<evidence type="ECO:0000313" key="3">
    <source>
        <dbReference type="Proteomes" id="UP000824998"/>
    </source>
</evidence>
<feature type="compositionally biased region" description="Polar residues" evidence="1">
    <location>
        <begin position="300"/>
        <end position="310"/>
    </location>
</feature>
<keyword evidence="3" id="KW-1185">Reference proteome</keyword>
<feature type="region of interest" description="Disordered" evidence="1">
    <location>
        <begin position="184"/>
        <end position="352"/>
    </location>
</feature>
<feature type="compositionally biased region" description="Basic residues" evidence="1">
    <location>
        <begin position="322"/>
        <end position="339"/>
    </location>
</feature>
<feature type="compositionally biased region" description="Basic and acidic residues" evidence="1">
    <location>
        <begin position="263"/>
        <end position="276"/>
    </location>
</feature>
<feature type="compositionally biased region" description="Polar residues" evidence="1">
    <location>
        <begin position="652"/>
        <end position="666"/>
    </location>
</feature>
<protein>
    <submittedName>
        <fullName evidence="2">Uncharacterized protein</fullName>
    </submittedName>
</protein>
<feature type="region of interest" description="Disordered" evidence="1">
    <location>
        <begin position="392"/>
        <end position="433"/>
    </location>
</feature>
<evidence type="ECO:0000313" key="2">
    <source>
        <dbReference type="EMBL" id="KAG9235285.1"/>
    </source>
</evidence>
<gene>
    <name evidence="2" type="ORF">BJ875DRAFT_440477</name>
</gene>
<reference evidence="2" key="1">
    <citation type="journal article" date="2021" name="IMA Fungus">
        <title>Genomic characterization of three marine fungi, including Emericellopsis atlantica sp. nov. with signatures of a generalist lifestyle and marine biomass degradation.</title>
        <authorList>
            <person name="Hagestad O.C."/>
            <person name="Hou L."/>
            <person name="Andersen J.H."/>
            <person name="Hansen E.H."/>
            <person name="Altermark B."/>
            <person name="Li C."/>
            <person name="Kuhnert E."/>
            <person name="Cox R.J."/>
            <person name="Crous P.W."/>
            <person name="Spatafora J.W."/>
            <person name="Lail K."/>
            <person name="Amirebrahimi M."/>
            <person name="Lipzen A."/>
            <person name="Pangilinan J."/>
            <person name="Andreopoulos W."/>
            <person name="Hayes R.D."/>
            <person name="Ng V."/>
            <person name="Grigoriev I.V."/>
            <person name="Jackson S.A."/>
            <person name="Sutton T.D.S."/>
            <person name="Dobson A.D.W."/>
            <person name="Rama T."/>
        </authorList>
    </citation>
    <scope>NUCLEOTIDE SEQUENCE</scope>
    <source>
        <strain evidence="2">TRa018bII</strain>
    </source>
</reference>
<dbReference type="EMBL" id="MU251436">
    <property type="protein sequence ID" value="KAG9235285.1"/>
    <property type="molecule type" value="Genomic_DNA"/>
</dbReference>
<feature type="region of interest" description="Disordered" evidence="1">
    <location>
        <begin position="600"/>
        <end position="666"/>
    </location>
</feature>
<name>A0A9P7YKN0_9HELO</name>
<proteinExistence type="predicted"/>
<evidence type="ECO:0000256" key="1">
    <source>
        <dbReference type="SAM" id="MobiDB-lite"/>
    </source>
</evidence>
<sequence length="666" mass="73791">MGMRLEELLTKNSDHHKNTPTEKSTANMLRAAGTVRNWSSNKDWGLKVPGRPPTPSEGAAQQYYRFGAANQQDILSFDNGTCLEFGPMDQVDEWILGYHPFSEQVALIDKSISDILVVRDRYPNGIATQGPFANFRTIRAPTSMITYRNTDSGIYAQVPSKHRSVTEMISVYSPVAKVDAIGQALPAEGRTDSRYGTTGRPPPEAIHKYPRQGPPPEHPQQAPFRPAQDRPGHHRPAQPRQEYYRPGQPPSILNSRTRRLQRRAIERTERTERSEHAQNQGAHVNHQLATRRPYRAPRSNIGTPSTMGDDSSQEGRPSVQVRTHRPPGARVDNHHHGRHTLAEPTHDGMQMPRNDQYVYPPLHYQHGTPPGFSQRHPYEHQGSHRQFNDHQAMIHGPTPDGYSERNFSQPGGQIRPPPGLGYPPQSDTFPRGNEFIQPEGFANHRHQLMQYRASYRADGNDMTSEPRVEVMPATPERGSYPGPEEDDGQDSIMSGRASPLMSYAAERRTTSQPVFRPSNGLLSAVMSQPNLSMMSMPARQNEGLITPTTPAIYSSLPASGAGFARATSPSLQLVLDDMNVTGASSSARDVRGRYLNAGNLPNTIFGEQPGAISRGPSPSVNRGRGLGRRLYEQSDARGSTSQPGRVGHPESRTNGVQQRSTSDELS</sequence>
<dbReference type="Proteomes" id="UP000824998">
    <property type="component" value="Unassembled WGS sequence"/>
</dbReference>
<feature type="region of interest" description="Disordered" evidence="1">
    <location>
        <begin position="457"/>
        <end position="491"/>
    </location>
</feature>
<organism evidence="2 3">
    <name type="scientific">Amylocarpus encephaloides</name>
    <dbReference type="NCBI Taxonomy" id="45428"/>
    <lineage>
        <taxon>Eukaryota</taxon>
        <taxon>Fungi</taxon>
        <taxon>Dikarya</taxon>
        <taxon>Ascomycota</taxon>
        <taxon>Pezizomycotina</taxon>
        <taxon>Leotiomycetes</taxon>
        <taxon>Helotiales</taxon>
        <taxon>Helotiales incertae sedis</taxon>
        <taxon>Amylocarpus</taxon>
    </lineage>
</organism>
<dbReference type="AlphaFoldDB" id="A0A9P7YKN0"/>
<accession>A0A9P7YKN0</accession>